<comment type="subcellular location">
    <subcellularLocation>
        <location evidence="1">Cytoplasm</location>
    </subcellularLocation>
</comment>
<dbReference type="Pfam" id="PF03144">
    <property type="entry name" value="GTP_EFTU_D2"/>
    <property type="match status" value="1"/>
</dbReference>
<dbReference type="RefSeq" id="WP_281835166.1">
    <property type="nucleotide sequence ID" value="NZ_BSDY01000007.1"/>
</dbReference>
<dbReference type="InterPro" id="IPR027417">
    <property type="entry name" value="P-loop_NTPase"/>
</dbReference>
<evidence type="ECO:0000256" key="3">
    <source>
        <dbReference type="ARBA" id="ARBA00022490"/>
    </source>
</evidence>
<keyword evidence="11" id="KW-1185">Reference proteome</keyword>
<dbReference type="Gene3D" id="2.40.30.10">
    <property type="entry name" value="Translation factors"/>
    <property type="match status" value="1"/>
</dbReference>
<evidence type="ECO:0000259" key="9">
    <source>
        <dbReference type="PROSITE" id="PS51722"/>
    </source>
</evidence>
<dbReference type="EMBL" id="BSDY01000007">
    <property type="protein sequence ID" value="GLI56194.1"/>
    <property type="molecule type" value="Genomic_DNA"/>
</dbReference>
<dbReference type="InterPro" id="IPR004161">
    <property type="entry name" value="EFTu-like_2"/>
</dbReference>
<dbReference type="InterPro" id="IPR015190">
    <property type="entry name" value="Elong_fac_SelB-wing-hlx_typ-2"/>
</dbReference>
<evidence type="ECO:0000256" key="6">
    <source>
        <dbReference type="ARBA" id="ARBA00023134"/>
    </source>
</evidence>
<dbReference type="InterPro" id="IPR031157">
    <property type="entry name" value="G_TR_CS"/>
</dbReference>
<dbReference type="InterPro" id="IPR004535">
    <property type="entry name" value="Transl_elong_SelB"/>
</dbReference>
<dbReference type="GO" id="GO:0005525">
    <property type="term" value="F:GTP binding"/>
    <property type="evidence" value="ECO:0007669"/>
    <property type="project" value="UniProtKB-KW"/>
</dbReference>
<dbReference type="PRINTS" id="PR00315">
    <property type="entry name" value="ELONGATNFCT"/>
</dbReference>
<evidence type="ECO:0000256" key="1">
    <source>
        <dbReference type="ARBA" id="ARBA00004496"/>
    </source>
</evidence>
<dbReference type="GO" id="GO:0003924">
    <property type="term" value="F:GTPase activity"/>
    <property type="evidence" value="ECO:0007669"/>
    <property type="project" value="InterPro"/>
</dbReference>
<dbReference type="InterPro" id="IPR015191">
    <property type="entry name" value="SelB_WHD4"/>
</dbReference>
<dbReference type="NCBIfam" id="TIGR00231">
    <property type="entry name" value="small_GTP"/>
    <property type="match status" value="1"/>
</dbReference>
<evidence type="ECO:0000256" key="7">
    <source>
        <dbReference type="ARBA" id="ARBA00025526"/>
    </source>
</evidence>
<dbReference type="SUPFAM" id="SSF52540">
    <property type="entry name" value="P-loop containing nucleoside triphosphate hydrolases"/>
    <property type="match status" value="1"/>
</dbReference>
<dbReference type="AlphaFoldDB" id="A0A9W6LMU5"/>
<dbReference type="Pfam" id="PF00009">
    <property type="entry name" value="GTP_EFTU"/>
    <property type="match status" value="1"/>
</dbReference>
<name>A0A9W6LMU5_9FUSO</name>
<sequence>MRNIVIGTAGHIDHGKTTLIRNLTGVDTDTLPEEKKRGMTINLGFTYLTLESGKRVGLVDVPGHEKFIKNMVAGVSGIDFMMLVVAADDGVMPQTREHLNVIRLLGIKRGVVVVTKTDLVSPERVAEVREEIREEFRGSFVDRCEILEVNSGNLDSYKPLKELLNSEIEKIEDEDEGKNNFRLSVDRVFNVKGFGTVVTGTSTGTKIYEGDNLTLYPSMKSVRVRGIQNHGVSVESLEPGNRCALNLGGVDVKEITRGDILATPDSLSMSDRIDVNLSILEGKKKIKNNHRIRLHLGTTEVIGRIRLFGVDELAGGEESLAQLMLEDSIVGLPGDIGVVRNYSPMDTIGSVKILNMKGERVKRKNTEYIESLTNLLSGGSDYKVEKWLDENSSAFPTMKDIAIGTGSEIAVEVIEKLMEEGKVFCLSSIELKRYFHINYLQEAEAKVVEFLKEYHERNPLKSGANKSEVKNKCFAKKLKVKNYNEIFEIMEARGVVKANENLVSLADFKVKLTKKQKKVKDIILVKYKEMGFKPPKYSELEDLVEDKVALKEMHTLLIDNGLLIPLEKDICFMKGFFNEGEKRIRERAESSGKITLAETREALETSRKFALAFLEKLDSLGVTKRVEDYRVIK</sequence>
<dbReference type="GO" id="GO:0005829">
    <property type="term" value="C:cytosol"/>
    <property type="evidence" value="ECO:0007669"/>
    <property type="project" value="TreeGrafter"/>
</dbReference>
<dbReference type="Pfam" id="PF09106">
    <property type="entry name" value="WHD_2nd_SelB"/>
    <property type="match status" value="1"/>
</dbReference>
<dbReference type="SUPFAM" id="SSF46785">
    <property type="entry name" value="Winged helix' DNA-binding domain"/>
    <property type="match status" value="2"/>
</dbReference>
<evidence type="ECO:0000256" key="5">
    <source>
        <dbReference type="ARBA" id="ARBA00022917"/>
    </source>
</evidence>
<dbReference type="PROSITE" id="PS51722">
    <property type="entry name" value="G_TR_2"/>
    <property type="match status" value="1"/>
</dbReference>
<keyword evidence="4" id="KW-0547">Nucleotide-binding</keyword>
<dbReference type="SUPFAM" id="SSF50447">
    <property type="entry name" value="Translation proteins"/>
    <property type="match status" value="1"/>
</dbReference>
<dbReference type="GO" id="GO:0003746">
    <property type="term" value="F:translation elongation factor activity"/>
    <property type="evidence" value="ECO:0007669"/>
    <property type="project" value="InterPro"/>
</dbReference>
<keyword evidence="5" id="KW-0648">Protein biosynthesis</keyword>
<keyword evidence="3" id="KW-0963">Cytoplasm</keyword>
<evidence type="ECO:0000256" key="2">
    <source>
        <dbReference type="ARBA" id="ARBA00015953"/>
    </source>
</evidence>
<comment type="caution">
    <text evidence="10">The sequence shown here is derived from an EMBL/GenBank/DDBJ whole genome shotgun (WGS) entry which is preliminary data.</text>
</comment>
<dbReference type="SUPFAM" id="SSF50465">
    <property type="entry name" value="EF-Tu/eEF-1alpha/eIF2-gamma C-terminal domain"/>
    <property type="match status" value="1"/>
</dbReference>
<reference evidence="10" key="1">
    <citation type="submission" date="2022-12" db="EMBL/GenBank/DDBJ databases">
        <title>Reference genome sequencing for broad-spectrum identification of bacterial and archaeal isolates by mass spectrometry.</title>
        <authorList>
            <person name="Sekiguchi Y."/>
            <person name="Tourlousse D.M."/>
        </authorList>
    </citation>
    <scope>NUCLEOTIDE SEQUENCE</scope>
    <source>
        <strain evidence="10">10succ1</strain>
    </source>
</reference>
<dbReference type="Gene3D" id="3.40.50.300">
    <property type="entry name" value="P-loop containing nucleotide triphosphate hydrolases"/>
    <property type="match status" value="1"/>
</dbReference>
<dbReference type="Gene3D" id="1.10.10.10">
    <property type="entry name" value="Winged helix-like DNA-binding domain superfamily/Winged helix DNA-binding domain"/>
    <property type="match status" value="1"/>
</dbReference>
<dbReference type="Pfam" id="PF25461">
    <property type="entry name" value="Beta-barrel_SelB"/>
    <property type="match status" value="1"/>
</dbReference>
<dbReference type="InterPro" id="IPR036388">
    <property type="entry name" value="WH-like_DNA-bd_sf"/>
</dbReference>
<organism evidence="10 11">
    <name type="scientific">Propionigenium maris DSM 9537</name>
    <dbReference type="NCBI Taxonomy" id="1123000"/>
    <lineage>
        <taxon>Bacteria</taxon>
        <taxon>Fusobacteriati</taxon>
        <taxon>Fusobacteriota</taxon>
        <taxon>Fusobacteriia</taxon>
        <taxon>Fusobacteriales</taxon>
        <taxon>Fusobacteriaceae</taxon>
        <taxon>Propionigenium</taxon>
    </lineage>
</organism>
<evidence type="ECO:0000256" key="4">
    <source>
        <dbReference type="ARBA" id="ARBA00022741"/>
    </source>
</evidence>
<dbReference type="GO" id="GO:0003723">
    <property type="term" value="F:RNA binding"/>
    <property type="evidence" value="ECO:0007669"/>
    <property type="project" value="InterPro"/>
</dbReference>
<dbReference type="InterPro" id="IPR000795">
    <property type="entry name" value="T_Tr_GTP-bd_dom"/>
</dbReference>
<dbReference type="Proteomes" id="UP001144471">
    <property type="component" value="Unassembled WGS sequence"/>
</dbReference>
<dbReference type="InterPro" id="IPR036390">
    <property type="entry name" value="WH_DNA-bd_sf"/>
</dbReference>
<dbReference type="PANTHER" id="PTHR43721">
    <property type="entry name" value="ELONGATION FACTOR TU-RELATED"/>
    <property type="match status" value="1"/>
</dbReference>
<dbReference type="CDD" id="cd04171">
    <property type="entry name" value="SelB"/>
    <property type="match status" value="1"/>
</dbReference>
<accession>A0A9W6LMU5</accession>
<dbReference type="InterPro" id="IPR050055">
    <property type="entry name" value="EF-Tu_GTPase"/>
</dbReference>
<proteinExistence type="predicted"/>
<dbReference type="NCBIfam" id="TIGR00475">
    <property type="entry name" value="selB"/>
    <property type="match status" value="1"/>
</dbReference>
<evidence type="ECO:0000313" key="10">
    <source>
        <dbReference type="EMBL" id="GLI56194.1"/>
    </source>
</evidence>
<dbReference type="Pfam" id="PF09107">
    <property type="entry name" value="WHD_3rd_SelB"/>
    <property type="match status" value="1"/>
</dbReference>
<dbReference type="InterPro" id="IPR009000">
    <property type="entry name" value="Transl_B-barrel_sf"/>
</dbReference>
<protein>
    <recommendedName>
        <fullName evidence="2">Selenocysteine-specific elongation factor</fullName>
    </recommendedName>
    <alternativeName>
        <fullName evidence="8">SelB translation factor</fullName>
    </alternativeName>
</protein>
<dbReference type="InterPro" id="IPR057335">
    <property type="entry name" value="Beta-barrel_SelB"/>
</dbReference>
<dbReference type="InterPro" id="IPR005225">
    <property type="entry name" value="Small_GTP-bd"/>
</dbReference>
<keyword evidence="6" id="KW-0342">GTP-binding</keyword>
<evidence type="ECO:0000256" key="8">
    <source>
        <dbReference type="ARBA" id="ARBA00031615"/>
    </source>
</evidence>
<dbReference type="CDD" id="cd15491">
    <property type="entry name" value="selB_III"/>
    <property type="match status" value="1"/>
</dbReference>
<dbReference type="InterPro" id="IPR009001">
    <property type="entry name" value="Transl_elong_EF1A/Init_IF2_C"/>
</dbReference>
<comment type="function">
    <text evidence="7">Translation factor necessary for the incorporation of selenocysteine into proteins. It probably replaces EF-Tu for the insertion of selenocysteine directed by the UGA codon. SelB binds GTP and GDP.</text>
</comment>
<dbReference type="GO" id="GO:0001514">
    <property type="term" value="P:selenocysteine incorporation"/>
    <property type="evidence" value="ECO:0007669"/>
    <property type="project" value="InterPro"/>
</dbReference>
<gene>
    <name evidence="10" type="primary">selB</name>
    <name evidence="10" type="ORF">PM10SUCC1_17080</name>
</gene>
<dbReference type="PANTHER" id="PTHR43721:SF22">
    <property type="entry name" value="ELONGATION FACTOR TU, MITOCHONDRIAL"/>
    <property type="match status" value="1"/>
</dbReference>
<dbReference type="PROSITE" id="PS00301">
    <property type="entry name" value="G_TR_1"/>
    <property type="match status" value="1"/>
</dbReference>
<dbReference type="Gene3D" id="1.10.10.2770">
    <property type="match status" value="1"/>
</dbReference>
<evidence type="ECO:0000313" key="11">
    <source>
        <dbReference type="Proteomes" id="UP001144471"/>
    </source>
</evidence>
<feature type="domain" description="Tr-type G" evidence="9">
    <location>
        <begin position="1"/>
        <end position="174"/>
    </location>
</feature>